<comment type="caution">
    <text evidence="5">The sequence shown here is derived from an EMBL/GenBank/DDBJ whole genome shotgun (WGS) entry which is preliminary data.</text>
</comment>
<feature type="domain" description="HTH luxR-type" evidence="4">
    <location>
        <begin position="11"/>
        <end position="76"/>
    </location>
</feature>
<sequence length="81" mass="9135">MLHRQTRPPESRSPLALLTNRQREVAVLVARGMTNRMIASHLGIAEWTVVNHLRQVMSRLDCPSRLHVALIVQRESGAETA</sequence>
<evidence type="ECO:0000256" key="3">
    <source>
        <dbReference type="ARBA" id="ARBA00023163"/>
    </source>
</evidence>
<dbReference type="Proteomes" id="UP001139157">
    <property type="component" value="Unassembled WGS sequence"/>
</dbReference>
<dbReference type="SUPFAM" id="SSF46894">
    <property type="entry name" value="C-terminal effector domain of the bipartite response regulators"/>
    <property type="match status" value="1"/>
</dbReference>
<name>A0A9X2IWG5_9NOCA</name>
<keyword evidence="1" id="KW-0805">Transcription regulation</keyword>
<keyword evidence="6" id="KW-1185">Reference proteome</keyword>
<keyword evidence="2" id="KW-0238">DNA-binding</keyword>
<accession>A0A9X2IWG5</accession>
<dbReference type="Pfam" id="PF00196">
    <property type="entry name" value="GerE"/>
    <property type="match status" value="1"/>
</dbReference>
<proteinExistence type="predicted"/>
<evidence type="ECO:0000313" key="6">
    <source>
        <dbReference type="Proteomes" id="UP001139157"/>
    </source>
</evidence>
<dbReference type="InterPro" id="IPR016032">
    <property type="entry name" value="Sig_transdc_resp-reg_C-effctor"/>
</dbReference>
<reference evidence="5" key="1">
    <citation type="submission" date="2022-06" db="EMBL/GenBank/DDBJ databases">
        <title>Novel species in genus nocardia.</title>
        <authorList>
            <person name="Li F."/>
        </authorList>
    </citation>
    <scope>NUCLEOTIDE SEQUENCE</scope>
    <source>
        <strain evidence="5">CDC141</strain>
    </source>
</reference>
<dbReference type="AlphaFoldDB" id="A0A9X2IWG5"/>
<keyword evidence="3" id="KW-0804">Transcription</keyword>
<dbReference type="PANTHER" id="PTHR44688">
    <property type="entry name" value="DNA-BINDING TRANSCRIPTIONAL ACTIVATOR DEVR_DOSR"/>
    <property type="match status" value="1"/>
</dbReference>
<dbReference type="SMART" id="SM00421">
    <property type="entry name" value="HTH_LUXR"/>
    <property type="match status" value="1"/>
</dbReference>
<dbReference type="GO" id="GO:0003677">
    <property type="term" value="F:DNA binding"/>
    <property type="evidence" value="ECO:0007669"/>
    <property type="project" value="UniProtKB-KW"/>
</dbReference>
<evidence type="ECO:0000259" key="4">
    <source>
        <dbReference type="PROSITE" id="PS50043"/>
    </source>
</evidence>
<organism evidence="5 6">
    <name type="scientific">Nocardia pulmonis</name>
    <dbReference type="NCBI Taxonomy" id="2951408"/>
    <lineage>
        <taxon>Bacteria</taxon>
        <taxon>Bacillati</taxon>
        <taxon>Actinomycetota</taxon>
        <taxon>Actinomycetes</taxon>
        <taxon>Mycobacteriales</taxon>
        <taxon>Nocardiaceae</taxon>
        <taxon>Nocardia</taxon>
    </lineage>
</organism>
<evidence type="ECO:0000256" key="1">
    <source>
        <dbReference type="ARBA" id="ARBA00023015"/>
    </source>
</evidence>
<dbReference type="EMBL" id="JAMRXG010000003">
    <property type="protein sequence ID" value="MCM6773544.1"/>
    <property type="molecule type" value="Genomic_DNA"/>
</dbReference>
<dbReference type="CDD" id="cd06170">
    <property type="entry name" value="LuxR_C_like"/>
    <property type="match status" value="1"/>
</dbReference>
<evidence type="ECO:0000256" key="2">
    <source>
        <dbReference type="ARBA" id="ARBA00023125"/>
    </source>
</evidence>
<dbReference type="PRINTS" id="PR00038">
    <property type="entry name" value="HTHLUXR"/>
</dbReference>
<dbReference type="PANTHER" id="PTHR44688:SF16">
    <property type="entry name" value="DNA-BINDING TRANSCRIPTIONAL ACTIVATOR DEVR_DOSR"/>
    <property type="match status" value="1"/>
</dbReference>
<gene>
    <name evidence="5" type="ORF">NDR86_08680</name>
</gene>
<dbReference type="GO" id="GO:0006355">
    <property type="term" value="P:regulation of DNA-templated transcription"/>
    <property type="evidence" value="ECO:0007669"/>
    <property type="project" value="InterPro"/>
</dbReference>
<dbReference type="InterPro" id="IPR000792">
    <property type="entry name" value="Tscrpt_reg_LuxR_C"/>
</dbReference>
<dbReference type="Gene3D" id="1.10.10.10">
    <property type="entry name" value="Winged helix-like DNA-binding domain superfamily/Winged helix DNA-binding domain"/>
    <property type="match status" value="1"/>
</dbReference>
<evidence type="ECO:0000313" key="5">
    <source>
        <dbReference type="EMBL" id="MCM6773544.1"/>
    </source>
</evidence>
<dbReference type="RefSeq" id="WP_251910609.1">
    <property type="nucleotide sequence ID" value="NZ_JAMRXG010000003.1"/>
</dbReference>
<dbReference type="InterPro" id="IPR036388">
    <property type="entry name" value="WH-like_DNA-bd_sf"/>
</dbReference>
<dbReference type="PROSITE" id="PS50043">
    <property type="entry name" value="HTH_LUXR_2"/>
    <property type="match status" value="1"/>
</dbReference>
<protein>
    <submittedName>
        <fullName evidence="5">LuxR C-terminal-related transcriptional regulator</fullName>
    </submittedName>
</protein>